<dbReference type="EMBL" id="CM042886">
    <property type="protein sequence ID" value="KAI4342532.1"/>
    <property type="molecule type" value="Genomic_DNA"/>
</dbReference>
<gene>
    <name evidence="1" type="ORF">MLD38_027152</name>
</gene>
<dbReference type="Proteomes" id="UP001057402">
    <property type="component" value="Chromosome 7"/>
</dbReference>
<reference evidence="2" key="1">
    <citation type="journal article" date="2023" name="Front. Plant Sci.">
        <title>Chromosomal-level genome assembly of Melastoma candidum provides insights into trichome evolution.</title>
        <authorList>
            <person name="Zhong Y."/>
            <person name="Wu W."/>
            <person name="Sun C."/>
            <person name="Zou P."/>
            <person name="Liu Y."/>
            <person name="Dai S."/>
            <person name="Zhou R."/>
        </authorList>
    </citation>
    <scope>NUCLEOTIDE SEQUENCE [LARGE SCALE GENOMIC DNA]</scope>
</reference>
<organism evidence="1 2">
    <name type="scientific">Melastoma candidum</name>
    <dbReference type="NCBI Taxonomy" id="119954"/>
    <lineage>
        <taxon>Eukaryota</taxon>
        <taxon>Viridiplantae</taxon>
        <taxon>Streptophyta</taxon>
        <taxon>Embryophyta</taxon>
        <taxon>Tracheophyta</taxon>
        <taxon>Spermatophyta</taxon>
        <taxon>Magnoliopsida</taxon>
        <taxon>eudicotyledons</taxon>
        <taxon>Gunneridae</taxon>
        <taxon>Pentapetalae</taxon>
        <taxon>rosids</taxon>
        <taxon>malvids</taxon>
        <taxon>Myrtales</taxon>
        <taxon>Melastomataceae</taxon>
        <taxon>Melastomatoideae</taxon>
        <taxon>Melastomateae</taxon>
        <taxon>Melastoma</taxon>
    </lineage>
</organism>
<sequence length="334" mass="37126">MQRQPFPASPDHDLPGDSSEVSDSESGVTGSPSSFPPPDPGAYELPEDDRAYRSIVSRLLPLFGPLAPLSKVVSVQRIGLSGVSARAHARAFKVFEQAVIRRRGGDSEGNVRLGWYPATSKEEVEQVFEYGFGWNGKPGSNDNNGLYGVGAYFAPVGHPLESLKCAPMDTDGLRYLLLCRLIVGNPELVLPGSDQWHPSSEHFDSGVDNLASPKKYIIWSTHLNTHVLPEYAVTLRAPCCLRGFLKQPESPRRPTSPWMPFPILIAELSKTLPANTMRVISKYHSDHRERKVSRNELIQKLRQLAGDRLLISVIKTFRSKQQLETRPTEHRPGE</sequence>
<name>A0ACB9P1U9_9MYRT</name>
<proteinExistence type="predicted"/>
<protein>
    <submittedName>
        <fullName evidence="1">Uncharacterized protein</fullName>
    </submittedName>
</protein>
<evidence type="ECO:0000313" key="2">
    <source>
        <dbReference type="Proteomes" id="UP001057402"/>
    </source>
</evidence>
<accession>A0ACB9P1U9</accession>
<comment type="caution">
    <text evidence="1">The sequence shown here is derived from an EMBL/GenBank/DDBJ whole genome shotgun (WGS) entry which is preliminary data.</text>
</comment>
<keyword evidence="2" id="KW-1185">Reference proteome</keyword>
<evidence type="ECO:0000313" key="1">
    <source>
        <dbReference type="EMBL" id="KAI4342532.1"/>
    </source>
</evidence>